<evidence type="ECO:0000256" key="1">
    <source>
        <dbReference type="SAM" id="MobiDB-lite"/>
    </source>
</evidence>
<reference evidence="2" key="1">
    <citation type="journal article" date="2019" name="bioRxiv">
        <title>The Genome of the Zebra Mussel, Dreissena polymorpha: A Resource for Invasive Species Research.</title>
        <authorList>
            <person name="McCartney M.A."/>
            <person name="Auch B."/>
            <person name="Kono T."/>
            <person name="Mallez S."/>
            <person name="Zhang Y."/>
            <person name="Obille A."/>
            <person name="Becker A."/>
            <person name="Abrahante J.E."/>
            <person name="Garbe J."/>
            <person name="Badalamenti J.P."/>
            <person name="Herman A."/>
            <person name="Mangelson H."/>
            <person name="Liachko I."/>
            <person name="Sullivan S."/>
            <person name="Sone E.D."/>
            <person name="Koren S."/>
            <person name="Silverstein K.A.T."/>
            <person name="Beckman K.B."/>
            <person name="Gohl D.M."/>
        </authorList>
    </citation>
    <scope>NUCLEOTIDE SEQUENCE</scope>
    <source>
        <strain evidence="2">Duluth1</strain>
        <tissue evidence="2">Whole animal</tissue>
    </source>
</reference>
<sequence length="293" mass="31707">MSSAFSKIEKSDSEPEAEFRPTFLVPTTGSASSVFPGIYPGFYPPLFSSHMQHGASVANSASRSRSPTEVNDRVSSASVDDGKIDAIPEKNMYYYVDPRIPFTNYFLNLTKLLSGSSKDYNEATTPLTKLGSEETRADDHEPAVSPQSTKSPRSIFSPQSTISPISTVSSPKKRTPSRQGACTFLKLNAETASGPSESSSSQNAAFPFSNISEKFVTGSLDPRFMSPFAGSLPSSVVQQQDSMFHLSGTSIFHPALLPFPAGPGMRRLNLPPLRSTSAIPAERHFHEATLSLW</sequence>
<reference evidence="2" key="2">
    <citation type="submission" date="2020-11" db="EMBL/GenBank/DDBJ databases">
        <authorList>
            <person name="McCartney M.A."/>
            <person name="Auch B."/>
            <person name="Kono T."/>
            <person name="Mallez S."/>
            <person name="Becker A."/>
            <person name="Gohl D.M."/>
            <person name="Silverstein K.A.T."/>
            <person name="Koren S."/>
            <person name="Bechman K.B."/>
            <person name="Herman A."/>
            <person name="Abrahante J.E."/>
            <person name="Garbe J."/>
        </authorList>
    </citation>
    <scope>NUCLEOTIDE SEQUENCE</scope>
    <source>
        <strain evidence="2">Duluth1</strain>
        <tissue evidence="2">Whole animal</tissue>
    </source>
</reference>
<feature type="compositionally biased region" description="Polar residues" evidence="1">
    <location>
        <begin position="118"/>
        <end position="127"/>
    </location>
</feature>
<evidence type="ECO:0000313" key="3">
    <source>
        <dbReference type="Proteomes" id="UP000828390"/>
    </source>
</evidence>
<accession>A0A9D4N6Y5</accession>
<organism evidence="2 3">
    <name type="scientific">Dreissena polymorpha</name>
    <name type="common">Zebra mussel</name>
    <name type="synonym">Mytilus polymorpha</name>
    <dbReference type="NCBI Taxonomy" id="45954"/>
    <lineage>
        <taxon>Eukaryota</taxon>
        <taxon>Metazoa</taxon>
        <taxon>Spiralia</taxon>
        <taxon>Lophotrochozoa</taxon>
        <taxon>Mollusca</taxon>
        <taxon>Bivalvia</taxon>
        <taxon>Autobranchia</taxon>
        <taxon>Heteroconchia</taxon>
        <taxon>Euheterodonta</taxon>
        <taxon>Imparidentia</taxon>
        <taxon>Neoheterodontei</taxon>
        <taxon>Myida</taxon>
        <taxon>Dreissenoidea</taxon>
        <taxon>Dreissenidae</taxon>
        <taxon>Dreissena</taxon>
    </lineage>
</organism>
<feature type="compositionally biased region" description="Polar residues" evidence="1">
    <location>
        <begin position="67"/>
        <end position="77"/>
    </location>
</feature>
<dbReference type="EMBL" id="JAIWYP010000001">
    <property type="protein sequence ID" value="KAH3890872.1"/>
    <property type="molecule type" value="Genomic_DNA"/>
</dbReference>
<protein>
    <submittedName>
        <fullName evidence="2">Uncharacterized protein</fullName>
    </submittedName>
</protein>
<feature type="region of interest" description="Disordered" evidence="1">
    <location>
        <begin position="58"/>
        <end position="77"/>
    </location>
</feature>
<feature type="region of interest" description="Disordered" evidence="1">
    <location>
        <begin position="1"/>
        <end position="22"/>
    </location>
</feature>
<feature type="compositionally biased region" description="Basic and acidic residues" evidence="1">
    <location>
        <begin position="131"/>
        <end position="142"/>
    </location>
</feature>
<dbReference type="AlphaFoldDB" id="A0A9D4N6Y5"/>
<feature type="compositionally biased region" description="Low complexity" evidence="1">
    <location>
        <begin position="154"/>
        <end position="170"/>
    </location>
</feature>
<comment type="caution">
    <text evidence="2">The sequence shown here is derived from an EMBL/GenBank/DDBJ whole genome shotgun (WGS) entry which is preliminary data.</text>
</comment>
<feature type="region of interest" description="Disordered" evidence="1">
    <location>
        <begin position="118"/>
        <end position="179"/>
    </location>
</feature>
<gene>
    <name evidence="2" type="ORF">DPMN_014961</name>
</gene>
<dbReference type="Proteomes" id="UP000828390">
    <property type="component" value="Unassembled WGS sequence"/>
</dbReference>
<keyword evidence="3" id="KW-1185">Reference proteome</keyword>
<feature type="compositionally biased region" description="Basic and acidic residues" evidence="1">
    <location>
        <begin position="7"/>
        <end position="19"/>
    </location>
</feature>
<proteinExistence type="predicted"/>
<evidence type="ECO:0000313" key="2">
    <source>
        <dbReference type="EMBL" id="KAH3890872.1"/>
    </source>
</evidence>
<name>A0A9D4N6Y5_DREPO</name>